<feature type="chain" id="PRO_5043644501" description="DUF4369 domain-containing protein" evidence="1">
    <location>
        <begin position="23"/>
        <end position="174"/>
    </location>
</feature>
<proteinExistence type="predicted"/>
<reference evidence="2" key="1">
    <citation type="submission" date="2022-10" db="EMBL/GenBank/DDBJ databases">
        <title>Human gut microbiome strain richness.</title>
        <authorList>
            <person name="Chen-Liaw A."/>
        </authorList>
    </citation>
    <scope>NUCLEOTIDE SEQUENCE</scope>
    <source>
        <strain evidence="2">1001713st1_F9_1001713B170221_170320</strain>
    </source>
</reference>
<keyword evidence="1" id="KW-0732">Signal</keyword>
<gene>
    <name evidence="2" type="ORF">POZ10_19860</name>
</gene>
<accession>A0AAW6H5U1</accession>
<dbReference type="RefSeq" id="WP_272202131.1">
    <property type="nucleotide sequence ID" value="NZ_JAQNSI010000549.1"/>
</dbReference>
<comment type="caution">
    <text evidence="2">The sequence shown here is derived from an EMBL/GenBank/DDBJ whole genome shotgun (WGS) entry which is preliminary data.</text>
</comment>
<evidence type="ECO:0000313" key="3">
    <source>
        <dbReference type="Proteomes" id="UP001222603"/>
    </source>
</evidence>
<evidence type="ECO:0008006" key="4">
    <source>
        <dbReference type="Google" id="ProtNLM"/>
    </source>
</evidence>
<feature type="signal peptide" evidence="1">
    <location>
        <begin position="1"/>
        <end position="22"/>
    </location>
</feature>
<protein>
    <recommendedName>
        <fullName evidence="4">DUF4369 domain-containing protein</fullName>
    </recommendedName>
</protein>
<name>A0AAW6H5U1_BACUN</name>
<feature type="non-terminal residue" evidence="2">
    <location>
        <position position="174"/>
    </location>
</feature>
<evidence type="ECO:0000313" key="2">
    <source>
        <dbReference type="EMBL" id="MDC1902871.1"/>
    </source>
</evidence>
<dbReference type="AlphaFoldDB" id="A0AAW6H5U1"/>
<evidence type="ECO:0000256" key="1">
    <source>
        <dbReference type="SAM" id="SignalP"/>
    </source>
</evidence>
<organism evidence="2 3">
    <name type="scientific">Bacteroides uniformis</name>
    <dbReference type="NCBI Taxonomy" id="820"/>
    <lineage>
        <taxon>Bacteria</taxon>
        <taxon>Pseudomonadati</taxon>
        <taxon>Bacteroidota</taxon>
        <taxon>Bacteroidia</taxon>
        <taxon>Bacteroidales</taxon>
        <taxon>Bacteroidaceae</taxon>
        <taxon>Bacteroides</taxon>
    </lineage>
</organism>
<dbReference type="Proteomes" id="UP001222603">
    <property type="component" value="Unassembled WGS sequence"/>
</dbReference>
<sequence length="174" mass="19507">MNIHILYRVFLCFAYLLSQCNAICQSNDYSESLGLVAHQPYPIKIVCDGDYTIAGHISNTNGMLMVSPPNYSSTSYIEVSGYDVIECQLPQSKCGGLAFYDADKRFLSAISSKNGEKIQSNIPQNAFYMRLCKRTDIVSISYYAKLYKSDNRNVQAIIQEIHNQIKSLNGGLYA</sequence>
<dbReference type="EMBL" id="JAQNSI010000549">
    <property type="protein sequence ID" value="MDC1902871.1"/>
    <property type="molecule type" value="Genomic_DNA"/>
</dbReference>